<dbReference type="EMBL" id="BRXZ01000069">
    <property type="protein sequence ID" value="GMI04273.1"/>
    <property type="molecule type" value="Genomic_DNA"/>
</dbReference>
<dbReference type="InterPro" id="IPR036737">
    <property type="entry name" value="OmpA-like_sf"/>
</dbReference>
<protein>
    <recommendedName>
        <fullName evidence="1">OmpA-like domain-containing protein</fullName>
    </recommendedName>
</protein>
<evidence type="ECO:0000259" key="1">
    <source>
        <dbReference type="Pfam" id="PF00691"/>
    </source>
</evidence>
<dbReference type="Pfam" id="PF00691">
    <property type="entry name" value="OmpA"/>
    <property type="match status" value="1"/>
</dbReference>
<evidence type="ECO:0000313" key="3">
    <source>
        <dbReference type="Proteomes" id="UP001165082"/>
    </source>
</evidence>
<reference evidence="2" key="1">
    <citation type="submission" date="2022-07" db="EMBL/GenBank/DDBJ databases">
        <title>Genome analysis of Parmales, a sister group of diatoms, reveals the evolutionary specialization of diatoms from phago-mixotrophs to photoautotrophs.</title>
        <authorList>
            <person name="Ban H."/>
            <person name="Sato S."/>
            <person name="Yoshikawa S."/>
            <person name="Kazumasa Y."/>
            <person name="Nakamura Y."/>
            <person name="Ichinomiya M."/>
            <person name="Saitoh K."/>
            <person name="Sato N."/>
            <person name="Blanc-Mathieu R."/>
            <person name="Endo H."/>
            <person name="Kuwata A."/>
            <person name="Ogata H."/>
        </authorList>
    </citation>
    <scope>NUCLEOTIDE SEQUENCE</scope>
</reference>
<organism evidence="2 3">
    <name type="scientific">Triparma retinervis</name>
    <dbReference type="NCBI Taxonomy" id="2557542"/>
    <lineage>
        <taxon>Eukaryota</taxon>
        <taxon>Sar</taxon>
        <taxon>Stramenopiles</taxon>
        <taxon>Ochrophyta</taxon>
        <taxon>Bolidophyceae</taxon>
        <taxon>Parmales</taxon>
        <taxon>Triparmaceae</taxon>
        <taxon>Triparma</taxon>
    </lineage>
</organism>
<feature type="domain" description="OmpA-like" evidence="1">
    <location>
        <begin position="114"/>
        <end position="218"/>
    </location>
</feature>
<sequence>MASLVKNRTVIDKLLETSVLLSVYGFLSARDVCRFHFMTSRNISTTFDKVKVVRYMLCHERTKQMAELQRTGDLPLLMPKLMAVVAGGNNLNLKPPSLERLHLLENPPRFPVAYFDFGVDTLSERERLKLRDVADLLAVHRGMFIRIEGRAQPDAPTWIKPILSQRRAESARSAILAGLGSGSVVLPEIVDDVARRIKAVGMGSAPLINANFQDAEFHRARTIELLSGARTNAEYMKYAQLWRRCDLTVLGLEGEDEIEAEGGEFEADRQTETMYAHMQSQMRVHHMLNNATQEFPD</sequence>
<evidence type="ECO:0000313" key="2">
    <source>
        <dbReference type="EMBL" id="GMI04273.1"/>
    </source>
</evidence>
<proteinExistence type="predicted"/>
<keyword evidence="3" id="KW-1185">Reference proteome</keyword>
<dbReference type="InterPro" id="IPR006665">
    <property type="entry name" value="OmpA-like"/>
</dbReference>
<dbReference type="SUPFAM" id="SSF103088">
    <property type="entry name" value="OmpA-like"/>
    <property type="match status" value="1"/>
</dbReference>
<comment type="caution">
    <text evidence="2">The sequence shown here is derived from an EMBL/GenBank/DDBJ whole genome shotgun (WGS) entry which is preliminary data.</text>
</comment>
<dbReference type="OrthoDB" id="196749at2759"/>
<name>A0A9W7CEG4_9STRA</name>
<gene>
    <name evidence="2" type="ORF">TrRE_jg5015</name>
</gene>
<accession>A0A9W7CEG4</accession>
<dbReference type="Gene3D" id="3.30.1330.60">
    <property type="entry name" value="OmpA-like domain"/>
    <property type="match status" value="1"/>
</dbReference>
<dbReference type="AlphaFoldDB" id="A0A9W7CEG4"/>
<dbReference type="Proteomes" id="UP001165082">
    <property type="component" value="Unassembled WGS sequence"/>
</dbReference>